<dbReference type="AlphaFoldDB" id="A0ABD6EVN9"/>
<accession>A0ABD6EVN9</accession>
<keyword evidence="3" id="KW-1185">Reference proteome</keyword>
<evidence type="ECO:0000313" key="3">
    <source>
        <dbReference type="Proteomes" id="UP001608902"/>
    </source>
</evidence>
<proteinExistence type="predicted"/>
<dbReference type="PROSITE" id="PS50888">
    <property type="entry name" value="BHLH"/>
    <property type="match status" value="1"/>
</dbReference>
<evidence type="ECO:0000259" key="1">
    <source>
        <dbReference type="PROSITE" id="PS50888"/>
    </source>
</evidence>
<dbReference type="EMBL" id="JBGFUD010012796">
    <property type="protein sequence ID" value="MFH4983560.1"/>
    <property type="molecule type" value="Genomic_DNA"/>
</dbReference>
<comment type="caution">
    <text evidence="2">The sequence shown here is derived from an EMBL/GenBank/DDBJ whole genome shotgun (WGS) entry which is preliminary data.</text>
</comment>
<dbReference type="InterPro" id="IPR011598">
    <property type="entry name" value="bHLH_dom"/>
</dbReference>
<gene>
    <name evidence="2" type="ORF">AB6A40_010269</name>
</gene>
<dbReference type="Proteomes" id="UP001608902">
    <property type="component" value="Unassembled WGS sequence"/>
</dbReference>
<organism evidence="2 3">
    <name type="scientific">Gnathostoma spinigerum</name>
    <dbReference type="NCBI Taxonomy" id="75299"/>
    <lineage>
        <taxon>Eukaryota</taxon>
        <taxon>Metazoa</taxon>
        <taxon>Ecdysozoa</taxon>
        <taxon>Nematoda</taxon>
        <taxon>Chromadorea</taxon>
        <taxon>Rhabditida</taxon>
        <taxon>Spirurina</taxon>
        <taxon>Gnathostomatomorpha</taxon>
        <taxon>Gnathostomatoidea</taxon>
        <taxon>Gnathostomatidae</taxon>
        <taxon>Gnathostoma</taxon>
    </lineage>
</organism>
<protein>
    <recommendedName>
        <fullName evidence="1">BHLH domain-containing protein</fullName>
    </recommendedName>
</protein>
<dbReference type="Pfam" id="PF23171">
    <property type="entry name" value="bHLH_HIF1A"/>
    <property type="match status" value="1"/>
</dbReference>
<name>A0ABD6EVN9_9BILA</name>
<feature type="domain" description="BHLH" evidence="1">
    <location>
        <begin position="11"/>
        <end position="65"/>
    </location>
</feature>
<sequence>MMDTIFEVKKTQPRKQRSLAQQRRMMENIEFEKLSAELPIARAISGQHIDKTSVVRLAATFVRLNDYLTRINVPFNSNSMSK</sequence>
<reference evidence="2 3" key="1">
    <citation type="submission" date="2024-08" db="EMBL/GenBank/DDBJ databases">
        <title>Gnathostoma spinigerum genome.</title>
        <authorList>
            <person name="Gonzalez-Bertolin B."/>
            <person name="Monzon S."/>
            <person name="Zaballos A."/>
            <person name="Jimenez P."/>
            <person name="Dekumyoy P."/>
            <person name="Varona S."/>
            <person name="Cuesta I."/>
            <person name="Sumanam S."/>
            <person name="Adisakwattana P."/>
            <person name="Gasser R.B."/>
            <person name="Hernandez-Gonzalez A."/>
            <person name="Young N.D."/>
            <person name="Perteguer M.J."/>
        </authorList>
    </citation>
    <scope>NUCLEOTIDE SEQUENCE [LARGE SCALE GENOMIC DNA]</scope>
    <source>
        <strain evidence="2">AL3</strain>
        <tissue evidence="2">Liver</tissue>
    </source>
</reference>
<evidence type="ECO:0000313" key="2">
    <source>
        <dbReference type="EMBL" id="MFH4983560.1"/>
    </source>
</evidence>